<dbReference type="GO" id="GO:0016779">
    <property type="term" value="F:nucleotidyltransferase activity"/>
    <property type="evidence" value="ECO:0007669"/>
    <property type="project" value="UniProtKB-KW"/>
</dbReference>
<dbReference type="InterPro" id="IPR050065">
    <property type="entry name" value="GlmU-like"/>
</dbReference>
<dbReference type="PANTHER" id="PTHR43584">
    <property type="entry name" value="NUCLEOTIDYL TRANSFERASE"/>
    <property type="match status" value="1"/>
</dbReference>
<dbReference type="PANTHER" id="PTHR43584:SF8">
    <property type="entry name" value="N-ACETYLMURAMATE ALPHA-1-PHOSPHATE URIDYLYLTRANSFERASE"/>
    <property type="match status" value="1"/>
</dbReference>
<evidence type="ECO:0000259" key="4">
    <source>
        <dbReference type="Pfam" id="PF12804"/>
    </source>
</evidence>
<feature type="domain" description="MobA-like NTP transferase" evidence="4">
    <location>
        <begin position="9"/>
        <end position="129"/>
    </location>
</feature>
<keyword evidence="1 5" id="KW-0808">Transferase</keyword>
<dbReference type="InterPro" id="IPR025877">
    <property type="entry name" value="MobA-like_NTP_Trfase"/>
</dbReference>
<dbReference type="Proteomes" id="UP000546200">
    <property type="component" value="Unassembled WGS sequence"/>
</dbReference>
<keyword evidence="3" id="KW-0460">Magnesium</keyword>
<keyword evidence="6" id="KW-1185">Reference proteome</keyword>
<organism evidence="5 6">
    <name type="scientific">Sphingomonas aerophila</name>
    <dbReference type="NCBI Taxonomy" id="1344948"/>
    <lineage>
        <taxon>Bacteria</taxon>
        <taxon>Pseudomonadati</taxon>
        <taxon>Pseudomonadota</taxon>
        <taxon>Alphaproteobacteria</taxon>
        <taxon>Sphingomonadales</taxon>
        <taxon>Sphingomonadaceae</taxon>
        <taxon>Sphingomonas</taxon>
    </lineage>
</organism>
<dbReference type="Pfam" id="PF12804">
    <property type="entry name" value="NTP_transf_3"/>
    <property type="match status" value="1"/>
</dbReference>
<evidence type="ECO:0000256" key="3">
    <source>
        <dbReference type="ARBA" id="ARBA00022842"/>
    </source>
</evidence>
<dbReference type="AlphaFoldDB" id="A0A7W9BF96"/>
<gene>
    <name evidence="5" type="ORF">FHS94_002978</name>
</gene>
<evidence type="ECO:0000313" key="6">
    <source>
        <dbReference type="Proteomes" id="UP000546200"/>
    </source>
</evidence>
<evidence type="ECO:0000256" key="2">
    <source>
        <dbReference type="ARBA" id="ARBA00022695"/>
    </source>
</evidence>
<evidence type="ECO:0000313" key="5">
    <source>
        <dbReference type="EMBL" id="MBB5716118.1"/>
    </source>
</evidence>
<comment type="caution">
    <text evidence="5">The sequence shown here is derived from an EMBL/GenBank/DDBJ whole genome shotgun (WGS) entry which is preliminary data.</text>
</comment>
<dbReference type="EC" id="2.7.7.74" evidence="5"/>
<dbReference type="RefSeq" id="WP_184059100.1">
    <property type="nucleotide sequence ID" value="NZ_JACIJK010000009.1"/>
</dbReference>
<evidence type="ECO:0000256" key="1">
    <source>
        <dbReference type="ARBA" id="ARBA00022679"/>
    </source>
</evidence>
<sequence length="240" mass="25034">MTANPLTTAILLAAGEGSRLRPSAPFKPLCRVAGKALIDHALDGLATAGLTRCVVVLGYGEAAIREHLALRARRGSGTPEIVVVTTDHAHPNGVSALAAAPVVDSSGAVLAMCDHLVDPALYRRMAEAGPGPGLRLGIDRRLGHAWVDPLDVTCVRTRGQRIEAIGKELVDHDAYDTGVFAVGPALFDALSALPDPSLSDGVRVLAAEGRAEIVDVSDLEWLDVDDPPALARAEAWRAAA</sequence>
<keyword evidence="2 5" id="KW-0548">Nucleotidyltransferase</keyword>
<dbReference type="SUPFAM" id="SSF53448">
    <property type="entry name" value="Nucleotide-diphospho-sugar transferases"/>
    <property type="match status" value="1"/>
</dbReference>
<dbReference type="EMBL" id="JACIJK010000009">
    <property type="protein sequence ID" value="MBB5716118.1"/>
    <property type="molecule type" value="Genomic_DNA"/>
</dbReference>
<protein>
    <submittedName>
        <fullName evidence="5">1L-myo-inositol 1-phosphate cytidylyltransferase</fullName>
        <ecNumber evidence="5">2.7.7.74</ecNumber>
    </submittedName>
</protein>
<name>A0A7W9BF96_9SPHN</name>
<dbReference type="Gene3D" id="3.90.550.10">
    <property type="entry name" value="Spore Coat Polysaccharide Biosynthesis Protein SpsA, Chain A"/>
    <property type="match status" value="1"/>
</dbReference>
<reference evidence="5 6" key="1">
    <citation type="submission" date="2020-08" db="EMBL/GenBank/DDBJ databases">
        <title>Genomic Encyclopedia of Type Strains, Phase IV (KMG-IV): sequencing the most valuable type-strain genomes for metagenomic binning, comparative biology and taxonomic classification.</title>
        <authorList>
            <person name="Goeker M."/>
        </authorList>
    </citation>
    <scope>NUCLEOTIDE SEQUENCE [LARGE SCALE GENOMIC DNA]</scope>
    <source>
        <strain evidence="5 6">DSM 100044</strain>
    </source>
</reference>
<dbReference type="InterPro" id="IPR029044">
    <property type="entry name" value="Nucleotide-diphossugar_trans"/>
</dbReference>
<accession>A0A7W9BF96</accession>
<proteinExistence type="predicted"/>